<dbReference type="Pfam" id="PF10011">
    <property type="entry name" value="DUF2254"/>
    <property type="match status" value="1"/>
</dbReference>
<keyword evidence="3" id="KW-1185">Reference proteome</keyword>
<feature type="transmembrane region" description="Helical" evidence="1">
    <location>
        <begin position="57"/>
        <end position="81"/>
    </location>
</feature>
<reference evidence="3" key="1">
    <citation type="submission" date="2018-09" db="EMBL/GenBank/DDBJ databases">
        <authorList>
            <person name="Livingstone P.G."/>
            <person name="Whitworth D.E."/>
        </authorList>
    </citation>
    <scope>NUCLEOTIDE SEQUENCE [LARGE SCALE GENOMIC DNA]</scope>
    <source>
        <strain evidence="3">AB047A</strain>
    </source>
</reference>
<dbReference type="EMBL" id="RAWM01000011">
    <property type="protein sequence ID" value="RKH71974.1"/>
    <property type="molecule type" value="Genomic_DNA"/>
</dbReference>
<keyword evidence="1" id="KW-0812">Transmembrane</keyword>
<accession>A0A3A8R9B3</accession>
<gene>
    <name evidence="2" type="ORF">D7X96_06375</name>
</gene>
<dbReference type="InterPro" id="IPR018723">
    <property type="entry name" value="DUF2254_membrane"/>
</dbReference>
<keyword evidence="1" id="KW-1133">Transmembrane helix</keyword>
<organism evidence="2 3">
    <name type="scientific">Corallococcus interemptor</name>
    <dbReference type="NCBI Taxonomy" id="2316720"/>
    <lineage>
        <taxon>Bacteria</taxon>
        <taxon>Pseudomonadati</taxon>
        <taxon>Myxococcota</taxon>
        <taxon>Myxococcia</taxon>
        <taxon>Myxococcales</taxon>
        <taxon>Cystobacterineae</taxon>
        <taxon>Myxococcaceae</taxon>
        <taxon>Corallococcus</taxon>
    </lineage>
</organism>
<dbReference type="RefSeq" id="WP_121769248.1">
    <property type="nucleotide sequence ID" value="NZ_RAWM01000011.1"/>
</dbReference>
<evidence type="ECO:0000256" key="1">
    <source>
        <dbReference type="SAM" id="Phobius"/>
    </source>
</evidence>
<sequence length="447" mass="48961">MSVRLLRRFFREPYWWVLGGVIAAGVVLGIALARVQSDTAPGIFGHAWPGDLDDTRGALGALLGFQITVLTIVLSLNAPFIQSAANQYSPRLVPIYLKSAPLRRALPFFALSSSFILAAIRELGVIEDHGVRPRPVLSVAIFLMVVALCLLIVFLVRTFRFLRVERVLGLVQHLIVSATERRIQARLRRLPLNPAVALRLPPDAPALLAAASGYLADVDLQALTRLARRWGVRVRVCITVGEYIDQGDVVGWVVADGGGPLDAHVLQELTSTLIITAAREPDCDPSLGLRILVDVANRALNSSSNDPYTARQALQQIRSVMRRLAGLPQGDWNVVDPDGRVRVSLVALRLRDYLFLAVDGPLHSAGGDPEVLEEVLQIALTVGLAARDVEDRAAAHSLLARVLAEVQASPDQARFHRLLAQAERVRASFQGERRTRVERGRADWLPD</sequence>
<evidence type="ECO:0000313" key="3">
    <source>
        <dbReference type="Proteomes" id="UP000282656"/>
    </source>
</evidence>
<feature type="transmembrane region" description="Helical" evidence="1">
    <location>
        <begin position="136"/>
        <end position="156"/>
    </location>
</feature>
<name>A0A3A8R9B3_9BACT</name>
<evidence type="ECO:0000313" key="2">
    <source>
        <dbReference type="EMBL" id="RKH71974.1"/>
    </source>
</evidence>
<dbReference type="AlphaFoldDB" id="A0A3A8R9B3"/>
<feature type="transmembrane region" description="Helical" evidence="1">
    <location>
        <begin position="14"/>
        <end position="37"/>
    </location>
</feature>
<keyword evidence="1" id="KW-0472">Membrane</keyword>
<protein>
    <submittedName>
        <fullName evidence="2">DUF2254 domain-containing protein</fullName>
    </submittedName>
</protein>
<proteinExistence type="predicted"/>
<dbReference type="Proteomes" id="UP000282656">
    <property type="component" value="Unassembled WGS sequence"/>
</dbReference>
<comment type="caution">
    <text evidence="2">The sequence shown here is derived from an EMBL/GenBank/DDBJ whole genome shotgun (WGS) entry which is preliminary data.</text>
</comment>
<dbReference type="OrthoDB" id="2955631at2"/>